<dbReference type="EMBL" id="BMIF01000010">
    <property type="protein sequence ID" value="GGA75110.1"/>
    <property type="molecule type" value="Genomic_DNA"/>
</dbReference>
<name>A0A916RY46_9HYPH</name>
<feature type="transmembrane region" description="Helical" evidence="1">
    <location>
        <begin position="77"/>
        <end position="95"/>
    </location>
</feature>
<feature type="transmembrane region" description="Helical" evidence="1">
    <location>
        <begin position="44"/>
        <end position="65"/>
    </location>
</feature>
<proteinExistence type="predicted"/>
<keyword evidence="1" id="KW-0812">Transmembrane</keyword>
<evidence type="ECO:0000256" key="1">
    <source>
        <dbReference type="SAM" id="Phobius"/>
    </source>
</evidence>
<keyword evidence="1" id="KW-1133">Transmembrane helix</keyword>
<keyword evidence="1" id="KW-0472">Membrane</keyword>
<sequence length="152" mass="16240">MSGYVKERLPNLLSALLSIALGLFALYESRIYDVGELRDMGPGYFPIACAIALIGLGVLLFIVALRSGPSEFGSERPSLISLLLIGASLLSFALLIEDYGLFPAIAVAVFISTFASENRNILRSILLALLTAAGCVVIFVYVLALPIKVFAL</sequence>
<feature type="domain" description="DUF1468" evidence="2">
    <location>
        <begin position="14"/>
        <end position="146"/>
    </location>
</feature>
<evidence type="ECO:0000259" key="2">
    <source>
        <dbReference type="Pfam" id="PF07331"/>
    </source>
</evidence>
<feature type="transmembrane region" description="Helical" evidence="1">
    <location>
        <begin position="125"/>
        <end position="147"/>
    </location>
</feature>
<keyword evidence="4" id="KW-1185">Reference proteome</keyword>
<feature type="transmembrane region" description="Helical" evidence="1">
    <location>
        <begin position="12"/>
        <end position="32"/>
    </location>
</feature>
<feature type="transmembrane region" description="Helical" evidence="1">
    <location>
        <begin position="101"/>
        <end position="118"/>
    </location>
</feature>
<dbReference type="Pfam" id="PF07331">
    <property type="entry name" value="TctB"/>
    <property type="match status" value="1"/>
</dbReference>
<comment type="caution">
    <text evidence="3">The sequence shown here is derived from an EMBL/GenBank/DDBJ whole genome shotgun (WGS) entry which is preliminary data.</text>
</comment>
<reference evidence="3" key="2">
    <citation type="submission" date="2020-09" db="EMBL/GenBank/DDBJ databases">
        <authorList>
            <person name="Sun Q."/>
            <person name="Zhou Y."/>
        </authorList>
    </citation>
    <scope>NUCLEOTIDE SEQUENCE</scope>
    <source>
        <strain evidence="3">CGMCC 1.15320</strain>
    </source>
</reference>
<reference evidence="3" key="1">
    <citation type="journal article" date="2014" name="Int. J. Syst. Evol. Microbiol.">
        <title>Complete genome sequence of Corynebacterium casei LMG S-19264T (=DSM 44701T), isolated from a smear-ripened cheese.</title>
        <authorList>
            <consortium name="US DOE Joint Genome Institute (JGI-PGF)"/>
            <person name="Walter F."/>
            <person name="Albersmeier A."/>
            <person name="Kalinowski J."/>
            <person name="Ruckert C."/>
        </authorList>
    </citation>
    <scope>NUCLEOTIDE SEQUENCE</scope>
    <source>
        <strain evidence="3">CGMCC 1.15320</strain>
    </source>
</reference>
<accession>A0A916RY46</accession>
<evidence type="ECO:0000313" key="4">
    <source>
        <dbReference type="Proteomes" id="UP000636264"/>
    </source>
</evidence>
<protein>
    <recommendedName>
        <fullName evidence="2">DUF1468 domain-containing protein</fullName>
    </recommendedName>
</protein>
<evidence type="ECO:0000313" key="3">
    <source>
        <dbReference type="EMBL" id="GGA75110.1"/>
    </source>
</evidence>
<dbReference type="AlphaFoldDB" id="A0A916RY46"/>
<dbReference type="RefSeq" id="WP_188722050.1">
    <property type="nucleotide sequence ID" value="NZ_BMIF01000010.1"/>
</dbReference>
<gene>
    <name evidence="3" type="ORF">GCM10011385_31420</name>
</gene>
<organism evidence="3 4">
    <name type="scientific">Nitratireductor aestuarii</name>
    <dbReference type="NCBI Taxonomy" id="1735103"/>
    <lineage>
        <taxon>Bacteria</taxon>
        <taxon>Pseudomonadati</taxon>
        <taxon>Pseudomonadota</taxon>
        <taxon>Alphaproteobacteria</taxon>
        <taxon>Hyphomicrobiales</taxon>
        <taxon>Phyllobacteriaceae</taxon>
        <taxon>Nitratireductor</taxon>
    </lineage>
</organism>
<dbReference type="Proteomes" id="UP000636264">
    <property type="component" value="Unassembled WGS sequence"/>
</dbReference>
<dbReference type="InterPro" id="IPR009936">
    <property type="entry name" value="DUF1468"/>
</dbReference>